<proteinExistence type="predicted"/>
<dbReference type="EMBL" id="GBRH01258909">
    <property type="protein sequence ID" value="JAD38986.1"/>
    <property type="molecule type" value="Transcribed_RNA"/>
</dbReference>
<evidence type="ECO:0000313" key="1">
    <source>
        <dbReference type="EMBL" id="JAD38986.1"/>
    </source>
</evidence>
<sequence length="26" mass="3208">MKLNLYSSFYDKIYMIGEEHNITLRQ</sequence>
<reference evidence="1" key="2">
    <citation type="journal article" date="2015" name="Data Brief">
        <title>Shoot transcriptome of the giant reed, Arundo donax.</title>
        <authorList>
            <person name="Barrero R.A."/>
            <person name="Guerrero F.D."/>
            <person name="Moolhuijzen P."/>
            <person name="Goolsby J.A."/>
            <person name="Tidwell J."/>
            <person name="Bellgard S.E."/>
            <person name="Bellgard M.I."/>
        </authorList>
    </citation>
    <scope>NUCLEOTIDE SEQUENCE</scope>
    <source>
        <tissue evidence="1">Shoot tissue taken approximately 20 cm above the soil surface</tissue>
    </source>
</reference>
<accession>A0A0A8ZJK2</accession>
<reference evidence="1" key="1">
    <citation type="submission" date="2014-09" db="EMBL/GenBank/DDBJ databases">
        <authorList>
            <person name="Magalhaes I.L.F."/>
            <person name="Oliveira U."/>
            <person name="Santos F.R."/>
            <person name="Vidigal T.H.D.A."/>
            <person name="Brescovit A.D."/>
            <person name="Santos A.J."/>
        </authorList>
    </citation>
    <scope>NUCLEOTIDE SEQUENCE</scope>
    <source>
        <tissue evidence="1">Shoot tissue taken approximately 20 cm above the soil surface</tissue>
    </source>
</reference>
<dbReference type="AlphaFoldDB" id="A0A0A8ZJK2"/>
<name>A0A0A8ZJK2_ARUDO</name>
<protein>
    <submittedName>
        <fullName evidence="1">Uncharacterized protein</fullName>
    </submittedName>
</protein>
<organism evidence="1">
    <name type="scientific">Arundo donax</name>
    <name type="common">Giant reed</name>
    <name type="synonym">Donax arundinaceus</name>
    <dbReference type="NCBI Taxonomy" id="35708"/>
    <lineage>
        <taxon>Eukaryota</taxon>
        <taxon>Viridiplantae</taxon>
        <taxon>Streptophyta</taxon>
        <taxon>Embryophyta</taxon>
        <taxon>Tracheophyta</taxon>
        <taxon>Spermatophyta</taxon>
        <taxon>Magnoliopsida</taxon>
        <taxon>Liliopsida</taxon>
        <taxon>Poales</taxon>
        <taxon>Poaceae</taxon>
        <taxon>PACMAD clade</taxon>
        <taxon>Arundinoideae</taxon>
        <taxon>Arundineae</taxon>
        <taxon>Arundo</taxon>
    </lineage>
</organism>